<keyword evidence="2" id="KW-1185">Reference proteome</keyword>
<evidence type="ECO:0000313" key="1">
    <source>
        <dbReference type="EMBL" id="EEQ06820.1"/>
    </source>
</evidence>
<name>A0ABM9XZI5_YERBE</name>
<accession>A0ABM9XZI5</accession>
<dbReference type="EMBL" id="AALC02000020">
    <property type="protein sequence ID" value="EEQ06820.1"/>
    <property type="molecule type" value="Genomic_DNA"/>
</dbReference>
<reference evidence="1" key="1">
    <citation type="submission" date="2008-12" db="EMBL/GenBank/DDBJ databases">
        <title>Annotation of the Yersinia bercovieri ATCC 43970 genome.</title>
        <authorList>
            <person name="Read T.D."/>
            <person name="Akmal A."/>
            <person name="Bishop-Lilly K."/>
            <person name="Chen P.E."/>
            <person name="Cook C."/>
            <person name="Kiley M.P."/>
            <person name="Lentz S."/>
            <person name="Mateczun A."/>
            <person name="Nagarajan N."/>
            <person name="Nolan N."/>
            <person name="Osborne B.I."/>
            <person name="Pop M."/>
            <person name="Sozhamannan S."/>
            <person name="Stewart A.C."/>
            <person name="Sulakvelidze A."/>
            <person name="Thomason B."/>
            <person name="Willner K."/>
            <person name="Zwick M.E."/>
        </authorList>
    </citation>
    <scope>NUCLEOTIDE SEQUENCE [LARGE SCALE GENOMIC DNA]</scope>
    <source>
        <strain evidence="1">ATCC 43970</strain>
    </source>
</reference>
<evidence type="ECO:0000313" key="2">
    <source>
        <dbReference type="Proteomes" id="UP000010319"/>
    </source>
</evidence>
<gene>
    <name evidence="1" type="ORF">yberc0001_26950</name>
</gene>
<protein>
    <submittedName>
        <fullName evidence="1">Uncharacterized protein</fullName>
    </submittedName>
</protein>
<sequence>MSKIHKIELLCAIAMPVLYLDNLIEEYIYNGQITEYISELSAPLMRNA</sequence>
<comment type="caution">
    <text evidence="1">The sequence shown here is derived from an EMBL/GenBank/DDBJ whole genome shotgun (WGS) entry which is preliminary data.</text>
</comment>
<organism evidence="1 2">
    <name type="scientific">Yersinia bercovieri ATCC 43970</name>
    <dbReference type="NCBI Taxonomy" id="349968"/>
    <lineage>
        <taxon>Bacteria</taxon>
        <taxon>Pseudomonadati</taxon>
        <taxon>Pseudomonadota</taxon>
        <taxon>Gammaproteobacteria</taxon>
        <taxon>Enterobacterales</taxon>
        <taxon>Yersiniaceae</taxon>
        <taxon>Yersinia</taxon>
    </lineage>
</organism>
<dbReference type="Proteomes" id="UP000010319">
    <property type="component" value="Unassembled WGS sequence"/>
</dbReference>
<proteinExistence type="predicted"/>